<name>A0A6A4GP24_9AGAR</name>
<evidence type="ECO:0000313" key="1">
    <source>
        <dbReference type="EMBL" id="KAE9387348.1"/>
    </source>
</evidence>
<evidence type="ECO:0000313" key="2">
    <source>
        <dbReference type="Proteomes" id="UP000799118"/>
    </source>
</evidence>
<keyword evidence="2" id="KW-1185">Reference proteome</keyword>
<feature type="non-terminal residue" evidence="1">
    <location>
        <position position="1"/>
    </location>
</feature>
<dbReference type="AlphaFoldDB" id="A0A6A4GP24"/>
<accession>A0A6A4GP24</accession>
<proteinExistence type="predicted"/>
<protein>
    <submittedName>
        <fullName evidence="1">Uncharacterized protein</fullName>
    </submittedName>
</protein>
<sequence>KVVDKIGLRKCFLTGGTSSCRVHIRKHYALYMVRCKEEGVAEHHWAVPRKLKKARDAEAE</sequence>
<dbReference type="Proteomes" id="UP000799118">
    <property type="component" value="Unassembled WGS sequence"/>
</dbReference>
<dbReference type="OrthoDB" id="3137936at2759"/>
<feature type="non-terminal residue" evidence="1">
    <location>
        <position position="60"/>
    </location>
</feature>
<organism evidence="1 2">
    <name type="scientific">Gymnopus androsaceus JB14</name>
    <dbReference type="NCBI Taxonomy" id="1447944"/>
    <lineage>
        <taxon>Eukaryota</taxon>
        <taxon>Fungi</taxon>
        <taxon>Dikarya</taxon>
        <taxon>Basidiomycota</taxon>
        <taxon>Agaricomycotina</taxon>
        <taxon>Agaricomycetes</taxon>
        <taxon>Agaricomycetidae</taxon>
        <taxon>Agaricales</taxon>
        <taxon>Marasmiineae</taxon>
        <taxon>Omphalotaceae</taxon>
        <taxon>Gymnopus</taxon>
    </lineage>
</organism>
<gene>
    <name evidence="1" type="ORF">BT96DRAFT_752402</name>
</gene>
<reference evidence="1" key="1">
    <citation type="journal article" date="2019" name="Environ. Microbiol.">
        <title>Fungal ecological strategies reflected in gene transcription - a case study of two litter decomposers.</title>
        <authorList>
            <person name="Barbi F."/>
            <person name="Kohler A."/>
            <person name="Barry K."/>
            <person name="Baskaran P."/>
            <person name="Daum C."/>
            <person name="Fauchery L."/>
            <person name="Ihrmark K."/>
            <person name="Kuo A."/>
            <person name="LaButti K."/>
            <person name="Lipzen A."/>
            <person name="Morin E."/>
            <person name="Grigoriev I.V."/>
            <person name="Henrissat B."/>
            <person name="Lindahl B."/>
            <person name="Martin F."/>
        </authorList>
    </citation>
    <scope>NUCLEOTIDE SEQUENCE</scope>
    <source>
        <strain evidence="1">JB14</strain>
    </source>
</reference>
<dbReference type="EMBL" id="ML769806">
    <property type="protein sequence ID" value="KAE9387348.1"/>
    <property type="molecule type" value="Genomic_DNA"/>
</dbReference>